<dbReference type="GO" id="GO:0015562">
    <property type="term" value="F:efflux transmembrane transporter activity"/>
    <property type="evidence" value="ECO:0007669"/>
    <property type="project" value="TreeGrafter"/>
</dbReference>
<keyword evidence="6" id="KW-1185">Reference proteome</keyword>
<feature type="domain" description="Multidrug resistance protein MdtA-like barrel-sandwich hybrid" evidence="4">
    <location>
        <begin position="64"/>
        <end position="188"/>
    </location>
</feature>
<dbReference type="EMBL" id="CP001928">
    <property type="protein sequence ID" value="ADI39063.1"/>
    <property type="molecule type" value="Genomic_DNA"/>
</dbReference>
<evidence type="ECO:0000313" key="5">
    <source>
        <dbReference type="EMBL" id="ADI39063.1"/>
    </source>
</evidence>
<evidence type="ECO:0000256" key="1">
    <source>
        <dbReference type="ARBA" id="ARBA00009477"/>
    </source>
</evidence>
<dbReference type="PANTHER" id="PTHR30469">
    <property type="entry name" value="MULTIDRUG RESISTANCE PROTEIN MDTA"/>
    <property type="match status" value="1"/>
</dbReference>
<dbReference type="eggNOG" id="COG0845">
    <property type="taxonomic scope" value="Bacteria"/>
</dbReference>
<evidence type="ECO:0000256" key="2">
    <source>
        <dbReference type="SAM" id="Phobius"/>
    </source>
</evidence>
<dbReference type="GO" id="GO:1990281">
    <property type="term" value="C:efflux pump complex"/>
    <property type="evidence" value="ECO:0007669"/>
    <property type="project" value="TreeGrafter"/>
</dbReference>
<feature type="domain" description="Multidrug resistance protein MdtA-like alpha-helical hairpin" evidence="3">
    <location>
        <begin position="118"/>
        <end position="172"/>
    </location>
</feature>
<accession>D6YSL8</accession>
<evidence type="ECO:0000313" key="6">
    <source>
        <dbReference type="Proteomes" id="UP000001505"/>
    </source>
</evidence>
<feature type="transmembrane region" description="Helical" evidence="2">
    <location>
        <begin position="25"/>
        <end position="46"/>
    </location>
</feature>
<dbReference type="InterPro" id="IPR058625">
    <property type="entry name" value="MdtA-like_BSH"/>
</dbReference>
<dbReference type="Pfam" id="PF25917">
    <property type="entry name" value="BSH_RND"/>
    <property type="match status" value="1"/>
</dbReference>
<keyword evidence="2" id="KW-1133">Transmembrane helix</keyword>
<evidence type="ECO:0000259" key="3">
    <source>
        <dbReference type="Pfam" id="PF25876"/>
    </source>
</evidence>
<name>D6YSL8_WADCW</name>
<sequence>MQIACTLLRTKIEFAFSSLMKKTQWLPLTIIIAILALAAVIGYALWEKNHEENSLTLYGNIDIRQVDLGFRVSGKLKTMLYEEGDVVHEGDLLAELDDAPYKQSFLESEAKFTSIRESLAYAETQLKRRSPLVQEKTVSQEDYQNAYYNQKILTANLLEAAASMENSRIRLQDTRLVCPSDGVVYTRIREPGTVLSIGEPVYSVAVNTPIWARTYISEPDLGRIYPGMAAEVYTDTPENPVYEGRIGFISPIAEFTPKNVETPDLRTNLVYQLRVIIKNPDKGLRQGMPVTVKLKS</sequence>
<dbReference type="STRING" id="716544.wcw_1719"/>
<dbReference type="HOGENOM" id="CLU_018816_6_3_0"/>
<comment type="similarity">
    <text evidence="1">Belongs to the membrane fusion protein (MFP) (TC 8.A.1) family.</text>
</comment>
<dbReference type="Proteomes" id="UP000001505">
    <property type="component" value="Chromosome"/>
</dbReference>
<dbReference type="SUPFAM" id="SSF111369">
    <property type="entry name" value="HlyD-like secretion proteins"/>
    <property type="match status" value="1"/>
</dbReference>
<keyword evidence="2" id="KW-0812">Transmembrane</keyword>
<dbReference type="KEGG" id="wch:wcw_1719"/>
<dbReference type="InterPro" id="IPR006143">
    <property type="entry name" value="RND_pump_MFP"/>
</dbReference>
<proteinExistence type="inferred from homology"/>
<dbReference type="Gene3D" id="1.10.287.470">
    <property type="entry name" value="Helix hairpin bin"/>
    <property type="match status" value="1"/>
</dbReference>
<dbReference type="AlphaFoldDB" id="D6YSL8"/>
<dbReference type="RefSeq" id="WP_013182767.1">
    <property type="nucleotide sequence ID" value="NC_014225.1"/>
</dbReference>
<protein>
    <submittedName>
        <fullName evidence="5">HlyD family secretion protein</fullName>
    </submittedName>
</protein>
<dbReference type="Gene3D" id="2.40.30.170">
    <property type="match status" value="1"/>
</dbReference>
<organism evidence="5 6">
    <name type="scientific">Waddlia chondrophila (strain ATCC VR-1470 / WSU 86-1044)</name>
    <dbReference type="NCBI Taxonomy" id="716544"/>
    <lineage>
        <taxon>Bacteria</taxon>
        <taxon>Pseudomonadati</taxon>
        <taxon>Chlamydiota</taxon>
        <taxon>Chlamydiia</taxon>
        <taxon>Parachlamydiales</taxon>
        <taxon>Waddliaceae</taxon>
        <taxon>Waddlia</taxon>
    </lineage>
</organism>
<keyword evidence="2" id="KW-0472">Membrane</keyword>
<evidence type="ECO:0000259" key="4">
    <source>
        <dbReference type="Pfam" id="PF25917"/>
    </source>
</evidence>
<dbReference type="InterPro" id="IPR058624">
    <property type="entry name" value="MdtA-like_HH"/>
</dbReference>
<dbReference type="NCBIfam" id="TIGR01730">
    <property type="entry name" value="RND_mfp"/>
    <property type="match status" value="1"/>
</dbReference>
<reference evidence="5 6" key="1">
    <citation type="journal article" date="2010" name="PLoS ONE">
        <title>The Waddlia genome: a window into chlamydial biology.</title>
        <authorList>
            <person name="Bertelli C."/>
            <person name="Collyn F."/>
            <person name="Croxatto A."/>
            <person name="Ruckert C."/>
            <person name="Polkinghorne A."/>
            <person name="Kebbi-Beghdadi C."/>
            <person name="Goesmann A."/>
            <person name="Vaughan L."/>
            <person name="Greub G."/>
        </authorList>
    </citation>
    <scope>NUCLEOTIDE SEQUENCE [LARGE SCALE GENOMIC DNA]</scope>
    <source>
        <strain evidence="6">ATCC VR-1470 / WSU 86-1044</strain>
    </source>
</reference>
<dbReference type="Gene3D" id="2.40.50.100">
    <property type="match status" value="1"/>
</dbReference>
<gene>
    <name evidence="5" type="ordered locus">wcw_1719</name>
</gene>
<dbReference type="Pfam" id="PF25876">
    <property type="entry name" value="HH_MFP_RND"/>
    <property type="match status" value="1"/>
</dbReference>